<dbReference type="EMBL" id="DVIU01000182">
    <property type="protein sequence ID" value="HIS36781.1"/>
    <property type="molecule type" value="Genomic_DNA"/>
</dbReference>
<dbReference type="AlphaFoldDB" id="A0A9D1EZW4"/>
<evidence type="ECO:0000313" key="1">
    <source>
        <dbReference type="EMBL" id="HIS36781.1"/>
    </source>
</evidence>
<accession>A0A9D1EZW4</accession>
<gene>
    <name evidence="1" type="ORF">IAC10_09170</name>
</gene>
<dbReference type="Proteomes" id="UP000823928">
    <property type="component" value="Unassembled WGS sequence"/>
</dbReference>
<organism evidence="1 2">
    <name type="scientific">Candidatus Scatousia excrementigallinarum</name>
    <dbReference type="NCBI Taxonomy" id="2840935"/>
    <lineage>
        <taxon>Bacteria</taxon>
        <taxon>Candidatus Scatousia</taxon>
    </lineage>
</organism>
<sequence length="477" mass="54181">MGKVFLMEGISEVSQVKNSHNPALQGGGETRTSVIPVKTAPIPDDILELSSKKENKSQGLGKVAAMLAAISLVVAGGTLGGVKIYDRYFQKLAKSGIKRGEINDALFNFIKKNDPKGHVFYSKPEIMAINEKLTDENFLILKQLSKMKDESPWFIGDQPKRFNLNEITDLLTNTNEFNIKYLEQLAKKAEDVYGTKYTLTSPDIIKVLKEISPDNDKVAGQLIDISGVRDTEKLTDCLRGINKDNVDVYQMLLSTRRKGGNTELTIEDMQTVARQLEKTKNPKCAELFLNAEKNDGTGLYRYSMEDLHNLLKAADEEKVDTYKKLYDLKCTADVETGMVSLVKSVTDNNIDLVEPLLTKTGKGEFLSRYVIFDDWDNIEKILKSVDKENKNCASKLIDIIEEKRYYPNPQRWSGEDVDEYLPELFDELRSNPEKLKRAEKILADGIIDGKQTLDFQKFYEQYKNISRKSRYQDTFLL</sequence>
<comment type="caution">
    <text evidence="1">The sequence shown here is derived from an EMBL/GenBank/DDBJ whole genome shotgun (WGS) entry which is preliminary data.</text>
</comment>
<proteinExistence type="predicted"/>
<protein>
    <submittedName>
        <fullName evidence="1">Uncharacterized protein</fullName>
    </submittedName>
</protein>
<reference evidence="1" key="2">
    <citation type="journal article" date="2021" name="PeerJ">
        <title>Extensive microbial diversity within the chicken gut microbiome revealed by metagenomics and culture.</title>
        <authorList>
            <person name="Gilroy R."/>
            <person name="Ravi A."/>
            <person name="Getino M."/>
            <person name="Pursley I."/>
            <person name="Horton D.L."/>
            <person name="Alikhan N.F."/>
            <person name="Baker D."/>
            <person name="Gharbi K."/>
            <person name="Hall N."/>
            <person name="Watson M."/>
            <person name="Adriaenssens E.M."/>
            <person name="Foster-Nyarko E."/>
            <person name="Jarju S."/>
            <person name="Secka A."/>
            <person name="Antonio M."/>
            <person name="Oren A."/>
            <person name="Chaudhuri R.R."/>
            <person name="La Ragione R."/>
            <person name="Hildebrand F."/>
            <person name="Pallen M.J."/>
        </authorList>
    </citation>
    <scope>NUCLEOTIDE SEQUENCE</scope>
    <source>
        <strain evidence="1">6276</strain>
    </source>
</reference>
<name>A0A9D1EZW4_9BACT</name>
<evidence type="ECO:0000313" key="2">
    <source>
        <dbReference type="Proteomes" id="UP000823928"/>
    </source>
</evidence>
<reference evidence="1" key="1">
    <citation type="submission" date="2020-10" db="EMBL/GenBank/DDBJ databases">
        <authorList>
            <person name="Gilroy R."/>
        </authorList>
    </citation>
    <scope>NUCLEOTIDE SEQUENCE</scope>
    <source>
        <strain evidence="1">6276</strain>
    </source>
</reference>